<evidence type="ECO:0000313" key="2">
    <source>
        <dbReference type="EMBL" id="KAG2909811.1"/>
    </source>
</evidence>
<dbReference type="EMBL" id="RCMK01000859">
    <property type="protein sequence ID" value="KAG2909811.1"/>
    <property type="molecule type" value="Genomic_DNA"/>
</dbReference>
<gene>
    <name evidence="2" type="ORF">PC117_g19566</name>
</gene>
<dbReference type="InterPro" id="IPR052613">
    <property type="entry name" value="LicD_transferase"/>
</dbReference>
<sequence length="432" mass="48349">MVFETGKLLRSNRKNGTHTDSETATTKKEPGCHTHSRACSGRHLASLAFQSLQQHTLYTRFPRDSNGSSSPSSGYRSFLFLQEDRRALTHHMPSSKTNLDDPAVGIQPLKTFSRGSMMLLIVTLLLAGVVACDLAMEMNILSSTSEYLLRSNVSELGNYTNDTEGSNDASEEPSCSPKMVNLSQIEYHSNHRYFTLLKEVRPQLPPVFRGDHTVLCNDSNAQDVGYAYCLPISGRKDSPFCTGADRMDLLTQHSTQTRCYASVLHMLLVEVYEELYAFGKAPLVVYGSLLGAVRNGSMIPFTEDTDIAYSGQLDLDDEVGRALVSKGYHFFYLNIWRVCVAPTHPLAASLYNSRLPIAPDYSVPYLDLYGMKKLNETDWSLEKYGDSTLPAEKVESFSQVTINGLPFDTVHDPDYFLKEMYGDDYMIPKPRK</sequence>
<dbReference type="PANTHER" id="PTHR13627">
    <property type="entry name" value="FUKUTIN RELATED PROTEIN"/>
    <property type="match status" value="1"/>
</dbReference>
<evidence type="ECO:0000256" key="1">
    <source>
        <dbReference type="SAM" id="MobiDB-lite"/>
    </source>
</evidence>
<comment type="caution">
    <text evidence="2">The sequence shown here is derived from an EMBL/GenBank/DDBJ whole genome shotgun (WGS) entry which is preliminary data.</text>
</comment>
<accession>A0A8T1BWM2</accession>
<dbReference type="AlphaFoldDB" id="A0A8T1BWM2"/>
<protein>
    <recommendedName>
        <fullName evidence="4">LicD family</fullName>
    </recommendedName>
</protein>
<proteinExistence type="predicted"/>
<dbReference type="VEuPathDB" id="FungiDB:PC110_g6557"/>
<organism evidence="2 3">
    <name type="scientific">Phytophthora cactorum</name>
    <dbReference type="NCBI Taxonomy" id="29920"/>
    <lineage>
        <taxon>Eukaryota</taxon>
        <taxon>Sar</taxon>
        <taxon>Stramenopiles</taxon>
        <taxon>Oomycota</taxon>
        <taxon>Peronosporomycetes</taxon>
        <taxon>Peronosporales</taxon>
        <taxon>Peronosporaceae</taxon>
        <taxon>Phytophthora</taxon>
    </lineage>
</organism>
<reference evidence="2" key="1">
    <citation type="submission" date="2018-10" db="EMBL/GenBank/DDBJ databases">
        <title>Effector identification in a new, highly contiguous assembly of the strawberry crown rot pathogen Phytophthora cactorum.</title>
        <authorList>
            <person name="Armitage A.D."/>
            <person name="Nellist C.F."/>
            <person name="Bates H."/>
            <person name="Vickerstaff R.J."/>
            <person name="Harrison R.J."/>
        </authorList>
    </citation>
    <scope>NUCLEOTIDE SEQUENCE</scope>
    <source>
        <strain evidence="2">4040</strain>
    </source>
</reference>
<dbReference type="Proteomes" id="UP000736787">
    <property type="component" value="Unassembled WGS sequence"/>
</dbReference>
<evidence type="ECO:0000313" key="3">
    <source>
        <dbReference type="Proteomes" id="UP000736787"/>
    </source>
</evidence>
<dbReference type="PANTHER" id="PTHR13627:SF33">
    <property type="entry name" value="LICD FAMILY PROTEIN"/>
    <property type="match status" value="1"/>
</dbReference>
<evidence type="ECO:0008006" key="4">
    <source>
        <dbReference type="Google" id="ProtNLM"/>
    </source>
</evidence>
<feature type="compositionally biased region" description="Basic and acidic residues" evidence="1">
    <location>
        <begin position="17"/>
        <end position="32"/>
    </location>
</feature>
<name>A0A8T1BWM2_9STRA</name>
<feature type="region of interest" description="Disordered" evidence="1">
    <location>
        <begin position="1"/>
        <end position="35"/>
    </location>
</feature>